<comment type="caution">
    <text evidence="1">The sequence shown here is derived from an EMBL/GenBank/DDBJ whole genome shotgun (WGS) entry which is preliminary data.</text>
</comment>
<reference evidence="1 2" key="1">
    <citation type="journal article" date="2012" name="Appl. Environ. Microbiol.">
        <title>Genome Sequence of Thermotolerant Bacillus methanolicus: Features and Regulation Related to Methylotrophy and Production of L-Lysine and L-Glutamate from Methanol.</title>
        <authorList>
            <person name="Heggeset T.M."/>
            <person name="Krog A."/>
            <person name="Balzer S."/>
            <person name="Wentzel A."/>
            <person name="Ellingsen T.E."/>
            <person name="Brautaset T."/>
        </authorList>
    </citation>
    <scope>NUCLEOTIDE SEQUENCE [LARGE SCALE GENOMIC DNA]</scope>
    <source>
        <strain evidence="1 2">PB1</strain>
    </source>
</reference>
<proteinExistence type="predicted"/>
<dbReference type="PATRIC" id="fig|997296.3.peg.3442"/>
<organism evidence="1 2">
    <name type="scientific">Bacillus methanolicus PB1</name>
    <dbReference type="NCBI Taxonomy" id="997296"/>
    <lineage>
        <taxon>Bacteria</taxon>
        <taxon>Bacillati</taxon>
        <taxon>Bacillota</taxon>
        <taxon>Bacilli</taxon>
        <taxon>Bacillales</taxon>
        <taxon>Bacillaceae</taxon>
        <taxon>Bacillus</taxon>
    </lineage>
</organism>
<sequence length="48" mass="5539">MIKMDLFQCDNCENIYAVYPTPVMHSCPYCQGENHLVAEGKFIKNNND</sequence>
<dbReference type="Proteomes" id="UP000010523">
    <property type="component" value="Unassembled WGS sequence"/>
</dbReference>
<evidence type="ECO:0000313" key="2">
    <source>
        <dbReference type="Proteomes" id="UP000010523"/>
    </source>
</evidence>
<evidence type="ECO:0000313" key="1">
    <source>
        <dbReference type="EMBL" id="EIJ79145.1"/>
    </source>
</evidence>
<dbReference type="AlphaFoldDB" id="I3DY24"/>
<accession>I3DY24</accession>
<dbReference type="STRING" id="997296.PB1_16349"/>
<gene>
    <name evidence="1" type="ORF">PB1_16349</name>
</gene>
<dbReference type="EMBL" id="AFEU01000003">
    <property type="protein sequence ID" value="EIJ79145.1"/>
    <property type="molecule type" value="Genomic_DNA"/>
</dbReference>
<name>I3DY24_BACMT</name>
<protein>
    <submittedName>
        <fullName evidence="1">Uncharacterized protein</fullName>
    </submittedName>
</protein>
<dbReference type="RefSeq" id="WP_004438601.1">
    <property type="nucleotide sequence ID" value="NZ_AFEU01000003.1"/>
</dbReference>
<keyword evidence="2" id="KW-1185">Reference proteome</keyword>